<sequence>MEVNVTWKDGKQETLNIINPDRVRFDLTRPRQGWPKFDEAPFIGLTFLAWSAAKRGGYEGTWEQFSEVDALDIEAVKEDGDDIIAP</sequence>
<reference evidence="1 2" key="1">
    <citation type="submission" date="2019-12" db="EMBL/GenBank/DDBJ databases">
        <title>Corynebacterium sp. nov., isolated from feces of the Anser Albifrons in China.</title>
        <authorList>
            <person name="Liu Q."/>
        </authorList>
    </citation>
    <scope>NUCLEOTIDE SEQUENCE [LARGE SCALE GENOMIC DNA]</scope>
    <source>
        <strain evidence="1 2">4H37-19</strain>
    </source>
</reference>
<keyword evidence="2" id="KW-1185">Reference proteome</keyword>
<evidence type="ECO:0000313" key="2">
    <source>
        <dbReference type="Proteomes" id="UP000516320"/>
    </source>
</evidence>
<dbReference type="KEGG" id="cpoy:GP475_09695"/>
<accession>A0A7H0SQQ7</accession>
<proteinExistence type="predicted"/>
<protein>
    <submittedName>
        <fullName evidence="1">Uncharacterized protein</fullName>
    </submittedName>
</protein>
<dbReference type="Proteomes" id="UP000516320">
    <property type="component" value="Chromosome"/>
</dbReference>
<dbReference type="RefSeq" id="WP_187974192.1">
    <property type="nucleotide sequence ID" value="NZ_CP046884.1"/>
</dbReference>
<name>A0A7H0SQQ7_9CORY</name>
<organism evidence="1 2">
    <name type="scientific">Corynebacterium poyangense</name>
    <dbReference type="NCBI Taxonomy" id="2684405"/>
    <lineage>
        <taxon>Bacteria</taxon>
        <taxon>Bacillati</taxon>
        <taxon>Actinomycetota</taxon>
        <taxon>Actinomycetes</taxon>
        <taxon>Mycobacteriales</taxon>
        <taxon>Corynebacteriaceae</taxon>
        <taxon>Corynebacterium</taxon>
    </lineage>
</organism>
<dbReference type="EMBL" id="CP046884">
    <property type="protein sequence ID" value="QNQ90882.1"/>
    <property type="molecule type" value="Genomic_DNA"/>
</dbReference>
<evidence type="ECO:0000313" key="1">
    <source>
        <dbReference type="EMBL" id="QNQ90882.1"/>
    </source>
</evidence>
<dbReference type="AlphaFoldDB" id="A0A7H0SQQ7"/>
<gene>
    <name evidence="1" type="ORF">GP475_09695</name>
</gene>